<dbReference type="Proteomes" id="UP000250028">
    <property type="component" value="Unassembled WGS sequence"/>
</dbReference>
<evidence type="ECO:0000313" key="2">
    <source>
        <dbReference type="EMBL" id="SSA59032.1"/>
    </source>
</evidence>
<dbReference type="EMBL" id="UESZ01000002">
    <property type="protein sequence ID" value="SSA59032.1"/>
    <property type="molecule type" value="Genomic_DNA"/>
</dbReference>
<protein>
    <submittedName>
        <fullName evidence="2">Uncharacterized protein</fullName>
    </submittedName>
</protein>
<evidence type="ECO:0000256" key="1">
    <source>
        <dbReference type="SAM" id="MobiDB-lite"/>
    </source>
</evidence>
<proteinExistence type="predicted"/>
<dbReference type="OrthoDB" id="10010261at2"/>
<dbReference type="AlphaFoldDB" id="A0A2Y9BPZ0"/>
<name>A0A2Y9BPZ0_9MICO</name>
<dbReference type="RefSeq" id="WP_146202651.1">
    <property type="nucleotide sequence ID" value="NZ_QGDN01000002.1"/>
</dbReference>
<reference evidence="3" key="1">
    <citation type="submission" date="2016-10" db="EMBL/GenBank/DDBJ databases">
        <authorList>
            <person name="Varghese N."/>
            <person name="Submissions S."/>
        </authorList>
    </citation>
    <scope>NUCLEOTIDE SEQUENCE [LARGE SCALE GENOMIC DNA]</scope>
    <source>
        <strain evidence="3">DSM 22951</strain>
    </source>
</reference>
<accession>A0A2Y9BPZ0</accession>
<feature type="compositionally biased region" description="Basic and acidic residues" evidence="1">
    <location>
        <begin position="195"/>
        <end position="211"/>
    </location>
</feature>
<sequence length="242" mass="26183">MNGDIDQVVDDLHRTRIDLRAAAGMIEELRDATRSARRLLDDATLDVAKTRIVGEPMASGYMRNVTHQMEQLVGRCAVTEATGADLGDHLQHAARRVERAKEVLDTVDLSGASVDDVKLASRARAHLDGISDLLEMAHPAAVAATGHLTAVKHIAAQRMNADTSLSSRVSVDQGLGATGDVLARTETRLQQLGELVDHSDRSTRRSLHEADEVTQNAHRRLTTHRPELAGAPMPALQGTPRP</sequence>
<organism evidence="2 3">
    <name type="scientific">Branchiibius hedensis</name>
    <dbReference type="NCBI Taxonomy" id="672460"/>
    <lineage>
        <taxon>Bacteria</taxon>
        <taxon>Bacillati</taxon>
        <taxon>Actinomycetota</taxon>
        <taxon>Actinomycetes</taxon>
        <taxon>Micrococcales</taxon>
        <taxon>Dermacoccaceae</taxon>
        <taxon>Branchiibius</taxon>
    </lineage>
</organism>
<feature type="region of interest" description="Disordered" evidence="1">
    <location>
        <begin position="195"/>
        <end position="242"/>
    </location>
</feature>
<evidence type="ECO:0000313" key="3">
    <source>
        <dbReference type="Proteomes" id="UP000250028"/>
    </source>
</evidence>
<gene>
    <name evidence="2" type="ORF">SAMN04489750_3837</name>
</gene>
<keyword evidence="3" id="KW-1185">Reference proteome</keyword>